<dbReference type="Pfam" id="PF14497">
    <property type="entry name" value="GST_C_3"/>
    <property type="match status" value="1"/>
</dbReference>
<dbReference type="InterPro" id="IPR036282">
    <property type="entry name" value="Glutathione-S-Trfase_C_sf"/>
</dbReference>
<dbReference type="InterPro" id="IPR010987">
    <property type="entry name" value="Glutathione-S-Trfase_C-like"/>
</dbReference>
<dbReference type="RefSeq" id="WP_198575451.1">
    <property type="nucleotide sequence ID" value="NZ_JADWOX010000003.1"/>
</dbReference>
<keyword evidence="5" id="KW-1185">Reference proteome</keyword>
<dbReference type="EMBL" id="JADWOX010000003">
    <property type="protein sequence ID" value="MBI1683531.1"/>
    <property type="molecule type" value="Genomic_DNA"/>
</dbReference>
<comment type="similarity">
    <text evidence="1">Belongs to the GST superfamily. Zeta family.</text>
</comment>
<evidence type="ECO:0000259" key="2">
    <source>
        <dbReference type="PROSITE" id="PS50404"/>
    </source>
</evidence>
<name>A0ABS0SV90_9CAUL</name>
<proteinExistence type="inferred from homology"/>
<dbReference type="Gene3D" id="1.20.1050.10">
    <property type="match status" value="1"/>
</dbReference>
<dbReference type="InterPro" id="IPR034333">
    <property type="entry name" value="GST_Zeta_N"/>
</dbReference>
<evidence type="ECO:0000313" key="4">
    <source>
        <dbReference type="EMBL" id="MBI1683531.1"/>
    </source>
</evidence>
<dbReference type="SUPFAM" id="SSF47616">
    <property type="entry name" value="GST C-terminal domain-like"/>
    <property type="match status" value="1"/>
</dbReference>
<reference evidence="4 5" key="1">
    <citation type="submission" date="2020-11" db="EMBL/GenBank/DDBJ databases">
        <title>genome sequence of strain KACC 18849.</title>
        <authorList>
            <person name="Gao J."/>
            <person name="Zhang X."/>
        </authorList>
    </citation>
    <scope>NUCLEOTIDE SEQUENCE [LARGE SCALE GENOMIC DNA]</scope>
    <source>
        <strain evidence="4 5">KACC 18849</strain>
    </source>
</reference>
<sequence>MTLTLFGYWRAAAPYRVRIGLNLKGLAYDQSPVNLLKGEQRQGPYLDLNPQGLTPALALSGDGGDGVVLTQSLAILEWLDETYPDAPLLPADPLGRARVRAMAMTVACDIHPLNNVRVTGELAARGQDEPARRAWMARWLAEGFTALETAIAAHGGTYAYGDAPSLADICIVPQVYGARRFEIDLSPYPTLVAAADRAADHPAFAAAHPSLQPDAADA</sequence>
<dbReference type="SFLD" id="SFLDS00019">
    <property type="entry name" value="Glutathione_Transferase_(cytos"/>
    <property type="match status" value="1"/>
</dbReference>
<dbReference type="PROSITE" id="PS50405">
    <property type="entry name" value="GST_CTER"/>
    <property type="match status" value="1"/>
</dbReference>
<dbReference type="NCBIfam" id="TIGR01262">
    <property type="entry name" value="maiA"/>
    <property type="match status" value="1"/>
</dbReference>
<feature type="domain" description="GST C-terminal" evidence="3">
    <location>
        <begin position="92"/>
        <end position="217"/>
    </location>
</feature>
<dbReference type="InterPro" id="IPR005955">
    <property type="entry name" value="GST_Zeta"/>
</dbReference>
<accession>A0ABS0SV90</accession>
<protein>
    <submittedName>
        <fullName evidence="4">Maleylacetoacetate isomerase</fullName>
        <ecNumber evidence="4">5.2.1.2</ecNumber>
    </submittedName>
</protein>
<dbReference type="CDD" id="cd03191">
    <property type="entry name" value="GST_C_Zeta"/>
    <property type="match status" value="1"/>
</dbReference>
<dbReference type="SUPFAM" id="SSF52833">
    <property type="entry name" value="Thioredoxin-like"/>
    <property type="match status" value="1"/>
</dbReference>
<dbReference type="PANTHER" id="PTHR42673">
    <property type="entry name" value="MALEYLACETOACETATE ISOMERASE"/>
    <property type="match status" value="1"/>
</dbReference>
<organism evidence="4 5">
    <name type="scientific">Caulobacter hibisci</name>
    <dbReference type="NCBI Taxonomy" id="2035993"/>
    <lineage>
        <taxon>Bacteria</taxon>
        <taxon>Pseudomonadati</taxon>
        <taxon>Pseudomonadota</taxon>
        <taxon>Alphaproteobacteria</taxon>
        <taxon>Caulobacterales</taxon>
        <taxon>Caulobacteraceae</taxon>
        <taxon>Caulobacter</taxon>
    </lineage>
</organism>
<dbReference type="PROSITE" id="PS50404">
    <property type="entry name" value="GST_NTER"/>
    <property type="match status" value="1"/>
</dbReference>
<dbReference type="EC" id="5.2.1.2" evidence="4"/>
<evidence type="ECO:0000313" key="5">
    <source>
        <dbReference type="Proteomes" id="UP000639859"/>
    </source>
</evidence>
<dbReference type="InterPro" id="IPR040079">
    <property type="entry name" value="Glutathione_S-Trfase"/>
</dbReference>
<dbReference type="Gene3D" id="3.40.30.10">
    <property type="entry name" value="Glutaredoxin"/>
    <property type="match status" value="1"/>
</dbReference>
<dbReference type="InterPro" id="IPR036249">
    <property type="entry name" value="Thioredoxin-like_sf"/>
</dbReference>
<comment type="caution">
    <text evidence="4">The sequence shown here is derived from an EMBL/GenBank/DDBJ whole genome shotgun (WGS) entry which is preliminary data.</text>
</comment>
<dbReference type="PANTHER" id="PTHR42673:SF21">
    <property type="entry name" value="GLUTATHIONE S-TRANSFERASE YFCF"/>
    <property type="match status" value="1"/>
</dbReference>
<dbReference type="CDD" id="cd03042">
    <property type="entry name" value="GST_N_Zeta"/>
    <property type="match status" value="1"/>
</dbReference>
<dbReference type="InterPro" id="IPR004046">
    <property type="entry name" value="GST_C"/>
</dbReference>
<keyword evidence="4" id="KW-0413">Isomerase</keyword>
<dbReference type="GO" id="GO:0016034">
    <property type="term" value="F:maleylacetoacetate isomerase activity"/>
    <property type="evidence" value="ECO:0007669"/>
    <property type="project" value="UniProtKB-EC"/>
</dbReference>
<gene>
    <name evidence="4" type="primary">maiA</name>
    <name evidence="4" type="ORF">I4Q42_07620</name>
</gene>
<feature type="domain" description="GST N-terminal" evidence="2">
    <location>
        <begin position="1"/>
        <end position="87"/>
    </location>
</feature>
<dbReference type="Proteomes" id="UP000639859">
    <property type="component" value="Unassembled WGS sequence"/>
</dbReference>
<dbReference type="Pfam" id="PF13409">
    <property type="entry name" value="GST_N_2"/>
    <property type="match status" value="1"/>
</dbReference>
<dbReference type="SFLD" id="SFLDG00358">
    <property type="entry name" value="Main_(cytGST)"/>
    <property type="match status" value="1"/>
</dbReference>
<evidence type="ECO:0000259" key="3">
    <source>
        <dbReference type="PROSITE" id="PS50405"/>
    </source>
</evidence>
<dbReference type="InterPro" id="IPR034330">
    <property type="entry name" value="GST_Zeta_C"/>
</dbReference>
<evidence type="ECO:0000256" key="1">
    <source>
        <dbReference type="ARBA" id="ARBA00010007"/>
    </source>
</evidence>
<dbReference type="InterPro" id="IPR004045">
    <property type="entry name" value="Glutathione_S-Trfase_N"/>
</dbReference>